<feature type="compositionally biased region" description="Basic and acidic residues" evidence="1">
    <location>
        <begin position="28"/>
        <end position="49"/>
    </location>
</feature>
<dbReference type="PANTHER" id="PTHR14955">
    <property type="entry name" value="RETINOIC ACID INDUCED 1/TRANSCRIPTION FACTOR 20"/>
    <property type="match status" value="1"/>
</dbReference>
<feature type="compositionally biased region" description="Basic residues" evidence="1">
    <location>
        <begin position="58"/>
        <end position="68"/>
    </location>
</feature>
<dbReference type="InterPro" id="IPR052440">
    <property type="entry name" value="Trans_Reg/Chrom_Remod"/>
</dbReference>
<dbReference type="PANTHER" id="PTHR14955:SF4">
    <property type="entry name" value="PHD-TYPE DOMAIN-CONTAINING PROTEIN"/>
    <property type="match status" value="1"/>
</dbReference>
<feature type="region of interest" description="Disordered" evidence="1">
    <location>
        <begin position="27"/>
        <end position="76"/>
    </location>
</feature>
<dbReference type="OMA" id="ILSEYWN"/>
<reference evidence="2" key="1">
    <citation type="submission" date="2018-04" db="EMBL/GenBank/DDBJ databases">
        <authorList>
            <person name="Go L.Y."/>
            <person name="Mitchell J.A."/>
        </authorList>
    </citation>
    <scope>NUCLEOTIDE SEQUENCE</scope>
    <source>
        <tissue evidence="2">Whole organism</tissue>
    </source>
</reference>
<accession>A0A336KVH1</accession>
<evidence type="ECO:0000313" key="3">
    <source>
        <dbReference type="EMBL" id="SSX29095.1"/>
    </source>
</evidence>
<dbReference type="AlphaFoldDB" id="A0A336KVH1"/>
<dbReference type="VEuPathDB" id="VectorBase:CSON000833"/>
<evidence type="ECO:0000256" key="1">
    <source>
        <dbReference type="SAM" id="MobiDB-lite"/>
    </source>
</evidence>
<dbReference type="GO" id="GO:0005634">
    <property type="term" value="C:nucleus"/>
    <property type="evidence" value="ECO:0007669"/>
    <property type="project" value="TreeGrafter"/>
</dbReference>
<protein>
    <submittedName>
        <fullName evidence="2">CSON000833 protein</fullName>
    </submittedName>
</protein>
<dbReference type="EMBL" id="UFQT01001137">
    <property type="protein sequence ID" value="SSX29095.1"/>
    <property type="molecule type" value="Genomic_DNA"/>
</dbReference>
<dbReference type="EMBL" id="UFQS01001137">
    <property type="protein sequence ID" value="SSX09186.1"/>
    <property type="molecule type" value="Genomic_DNA"/>
</dbReference>
<proteinExistence type="predicted"/>
<evidence type="ECO:0000313" key="2">
    <source>
        <dbReference type="EMBL" id="SSX09186.1"/>
    </source>
</evidence>
<sequence>MEENVDKANAVKPLDEVEQQLQEMFNGVEEKVEVEKQPEDAEKPKKETPIKNQNNNKKISKKKIKRKKENQISKPTPVEVTTIPSLTKFKGPYIQVRQNLVTVVNFPKNDDEVEKLQSKQKYMSHKNEKRKIRGMHASTLSIKYDDQTTDHTWVCIFCKKGPHKDRLGDFILSEYWNLKAI</sequence>
<dbReference type="GO" id="GO:0006357">
    <property type="term" value="P:regulation of transcription by RNA polymerase II"/>
    <property type="evidence" value="ECO:0007669"/>
    <property type="project" value="TreeGrafter"/>
</dbReference>
<gene>
    <name evidence="2" type="primary">CSON000833</name>
</gene>
<name>A0A336KVH1_CULSO</name>
<organism evidence="2">
    <name type="scientific">Culicoides sonorensis</name>
    <name type="common">Biting midge</name>
    <dbReference type="NCBI Taxonomy" id="179676"/>
    <lineage>
        <taxon>Eukaryota</taxon>
        <taxon>Metazoa</taxon>
        <taxon>Ecdysozoa</taxon>
        <taxon>Arthropoda</taxon>
        <taxon>Hexapoda</taxon>
        <taxon>Insecta</taxon>
        <taxon>Pterygota</taxon>
        <taxon>Neoptera</taxon>
        <taxon>Endopterygota</taxon>
        <taxon>Diptera</taxon>
        <taxon>Nematocera</taxon>
        <taxon>Chironomoidea</taxon>
        <taxon>Ceratopogonidae</taxon>
        <taxon>Ceratopogoninae</taxon>
        <taxon>Culicoides</taxon>
        <taxon>Monoculicoides</taxon>
    </lineage>
</organism>
<reference evidence="3" key="2">
    <citation type="submission" date="2018-07" db="EMBL/GenBank/DDBJ databases">
        <authorList>
            <person name="Quirk P.G."/>
            <person name="Krulwich T.A."/>
        </authorList>
    </citation>
    <scope>NUCLEOTIDE SEQUENCE</scope>
</reference>